<reference evidence="3" key="1">
    <citation type="submission" date="2020-05" db="EMBL/GenBank/DDBJ databases">
        <title>Mycena genomes resolve the evolution of fungal bioluminescence.</title>
        <authorList>
            <person name="Tsai I.J."/>
        </authorList>
    </citation>
    <scope>NUCLEOTIDE SEQUENCE</scope>
    <source>
        <strain evidence="3">CCC161011</strain>
    </source>
</reference>
<feature type="compositionally biased region" description="Basic residues" evidence="1">
    <location>
        <begin position="451"/>
        <end position="462"/>
    </location>
</feature>
<evidence type="ECO:0000256" key="1">
    <source>
        <dbReference type="SAM" id="MobiDB-lite"/>
    </source>
</evidence>
<dbReference type="EMBL" id="JACAZI010000032">
    <property type="protein sequence ID" value="KAF7331040.1"/>
    <property type="molecule type" value="Genomic_DNA"/>
</dbReference>
<dbReference type="Pfam" id="PF20411">
    <property type="entry name" value="DUF6697"/>
    <property type="match status" value="1"/>
</dbReference>
<evidence type="ECO:0000313" key="3">
    <source>
        <dbReference type="EMBL" id="KAF7331040.1"/>
    </source>
</evidence>
<gene>
    <name evidence="3" type="ORF">MVEN_02444300</name>
</gene>
<sequence>MDSHFNLKDEDEKPKEWEGTTETRNIALSCKEEDQVSFKVEESKGHLKVEESKVEDSKDFLKIEETNESLKIEVEENKGTLKVEDSNKESVKLELGCASDLGCAHKSENTPGVCVHLAVKDEEKPSPKVELKTDELMDVDEKLLKVKPKPDEAMDVEEKLFTSKHKADEVMDIDGPIVNLDLEPSVDGFEGAGGDSHDAETPSRDDGDPFVPDLARAHRTTTTPPSDVDAGRDTQFPAADLEDRASPEAAPVGEVDPVEKTATTSTPSIVVKDEPVEMDIDSVLASTEPARPEKRRRVLMNADIVVPFVPWARANADAERQAFYQKIEEKLRNPAVKKPKNAPVLSLNTVMDRLRAHGIDPEPYPIDLDPGIRYVTVTREFMSKHYGGNPQETYPKIAPEFFEKTHLKNFMYLNLNFNPRCPEIPGAPGLLFDAWCPGDSDIDLKAAEKPKKGKKKKGKKAKGKEEWKQQPSNVRQTWAHQLSIKRWGRWIRADITLRRELGRKPTTAEKTDALKDYDNKFLTVSPEEISNAFDHGEVVIVVNMLKCVGYKADLQRDIAREMPLFVPEPRKKAKKAAANAKPATKAAPNKRSVASPSKGQKRKREELESHGDEDYDADDDDLESEEEDEGPQDFVYRHQGTRSRPIVL</sequence>
<feature type="region of interest" description="Disordered" evidence="1">
    <location>
        <begin position="449"/>
        <end position="471"/>
    </location>
</feature>
<feature type="region of interest" description="Disordered" evidence="1">
    <location>
        <begin position="179"/>
        <end position="272"/>
    </location>
</feature>
<feature type="domain" description="DUF6697" evidence="2">
    <location>
        <begin position="376"/>
        <end position="560"/>
    </location>
</feature>
<evidence type="ECO:0000313" key="4">
    <source>
        <dbReference type="Proteomes" id="UP000620124"/>
    </source>
</evidence>
<organism evidence="3 4">
    <name type="scientific">Mycena venus</name>
    <dbReference type="NCBI Taxonomy" id="2733690"/>
    <lineage>
        <taxon>Eukaryota</taxon>
        <taxon>Fungi</taxon>
        <taxon>Dikarya</taxon>
        <taxon>Basidiomycota</taxon>
        <taxon>Agaricomycotina</taxon>
        <taxon>Agaricomycetes</taxon>
        <taxon>Agaricomycetidae</taxon>
        <taxon>Agaricales</taxon>
        <taxon>Marasmiineae</taxon>
        <taxon>Mycenaceae</taxon>
        <taxon>Mycena</taxon>
    </lineage>
</organism>
<dbReference type="OrthoDB" id="3176940at2759"/>
<feature type="compositionally biased region" description="Basic and acidic residues" evidence="1">
    <location>
        <begin position="195"/>
        <end position="207"/>
    </location>
</feature>
<feature type="compositionally biased region" description="Low complexity" evidence="1">
    <location>
        <begin position="576"/>
        <end position="590"/>
    </location>
</feature>
<dbReference type="InterPro" id="IPR046520">
    <property type="entry name" value="DUF6697"/>
</dbReference>
<feature type="region of interest" description="Disordered" evidence="1">
    <location>
        <begin position="569"/>
        <end position="648"/>
    </location>
</feature>
<feature type="compositionally biased region" description="Basic and acidic residues" evidence="1">
    <location>
        <begin position="1"/>
        <end position="18"/>
    </location>
</feature>
<protein>
    <recommendedName>
        <fullName evidence="2">DUF6697 domain-containing protein</fullName>
    </recommendedName>
</protein>
<feature type="region of interest" description="Disordered" evidence="1">
    <location>
        <begin position="1"/>
        <end position="21"/>
    </location>
</feature>
<evidence type="ECO:0000259" key="2">
    <source>
        <dbReference type="Pfam" id="PF20411"/>
    </source>
</evidence>
<keyword evidence="4" id="KW-1185">Reference proteome</keyword>
<dbReference type="Proteomes" id="UP000620124">
    <property type="component" value="Unassembled WGS sequence"/>
</dbReference>
<accession>A0A8H6WYR6</accession>
<feature type="compositionally biased region" description="Basic and acidic residues" evidence="1">
    <location>
        <begin position="603"/>
        <end position="612"/>
    </location>
</feature>
<name>A0A8H6WYR6_9AGAR</name>
<proteinExistence type="predicted"/>
<dbReference type="AlphaFoldDB" id="A0A8H6WYR6"/>
<comment type="caution">
    <text evidence="3">The sequence shown here is derived from an EMBL/GenBank/DDBJ whole genome shotgun (WGS) entry which is preliminary data.</text>
</comment>
<feature type="compositionally biased region" description="Acidic residues" evidence="1">
    <location>
        <begin position="613"/>
        <end position="631"/>
    </location>
</feature>